<evidence type="ECO:0000313" key="1">
    <source>
        <dbReference type="EMBL" id="MFD2162166.1"/>
    </source>
</evidence>
<dbReference type="RefSeq" id="WP_255897769.1">
    <property type="nucleotide sequence ID" value="NZ_JAFMZO010000001.1"/>
</dbReference>
<keyword evidence="2" id="KW-1185">Reference proteome</keyword>
<comment type="caution">
    <text evidence="1">The sequence shown here is derived from an EMBL/GenBank/DDBJ whole genome shotgun (WGS) entry which is preliminary data.</text>
</comment>
<dbReference type="EMBL" id="JBHUHZ010000001">
    <property type="protein sequence ID" value="MFD2162166.1"/>
    <property type="molecule type" value="Genomic_DNA"/>
</dbReference>
<organism evidence="1 2">
    <name type="scientific">Paradesertivirga mongoliensis</name>
    <dbReference type="NCBI Taxonomy" id="2100740"/>
    <lineage>
        <taxon>Bacteria</taxon>
        <taxon>Pseudomonadati</taxon>
        <taxon>Bacteroidota</taxon>
        <taxon>Sphingobacteriia</taxon>
        <taxon>Sphingobacteriales</taxon>
        <taxon>Sphingobacteriaceae</taxon>
        <taxon>Paradesertivirga</taxon>
    </lineage>
</organism>
<reference evidence="2" key="1">
    <citation type="journal article" date="2019" name="Int. J. Syst. Evol. Microbiol.">
        <title>The Global Catalogue of Microorganisms (GCM) 10K type strain sequencing project: providing services to taxonomists for standard genome sequencing and annotation.</title>
        <authorList>
            <consortium name="The Broad Institute Genomics Platform"/>
            <consortium name="The Broad Institute Genome Sequencing Center for Infectious Disease"/>
            <person name="Wu L."/>
            <person name="Ma J."/>
        </authorList>
    </citation>
    <scope>NUCLEOTIDE SEQUENCE [LARGE SCALE GENOMIC DNA]</scope>
    <source>
        <strain evidence="2">KCTC 42217</strain>
    </source>
</reference>
<accession>A0ABW4ZKU8</accession>
<proteinExistence type="predicted"/>
<protein>
    <submittedName>
        <fullName evidence="1">Uncharacterized protein</fullName>
    </submittedName>
</protein>
<dbReference type="Proteomes" id="UP001597387">
    <property type="component" value="Unassembled WGS sequence"/>
</dbReference>
<sequence length="97" mass="11402">MTQNKALSIKNWIKGMGFKLTKSHLLEHRTRRIKYYTLGNFGVYEEISPAKKTESAARKLKFISWTPWGDDFEINSVKDLSKAYEDFIRYNPNLVLN</sequence>
<gene>
    <name evidence="1" type="ORF">ACFSJU_07155</name>
</gene>
<name>A0ABW4ZKU8_9SPHI</name>
<evidence type="ECO:0000313" key="2">
    <source>
        <dbReference type="Proteomes" id="UP001597387"/>
    </source>
</evidence>